<organism evidence="2 3">
    <name type="scientific">Mikania micrantha</name>
    <name type="common">bitter vine</name>
    <dbReference type="NCBI Taxonomy" id="192012"/>
    <lineage>
        <taxon>Eukaryota</taxon>
        <taxon>Viridiplantae</taxon>
        <taxon>Streptophyta</taxon>
        <taxon>Embryophyta</taxon>
        <taxon>Tracheophyta</taxon>
        <taxon>Spermatophyta</taxon>
        <taxon>Magnoliopsida</taxon>
        <taxon>eudicotyledons</taxon>
        <taxon>Gunneridae</taxon>
        <taxon>Pentapetalae</taxon>
        <taxon>asterids</taxon>
        <taxon>campanulids</taxon>
        <taxon>Asterales</taxon>
        <taxon>Asteraceae</taxon>
        <taxon>Asteroideae</taxon>
        <taxon>Heliantheae alliance</taxon>
        <taxon>Eupatorieae</taxon>
        <taxon>Mikania</taxon>
    </lineage>
</organism>
<name>A0A5N6PZU1_9ASTR</name>
<protein>
    <submittedName>
        <fullName evidence="2">Uncharacterized protein</fullName>
    </submittedName>
</protein>
<gene>
    <name evidence="2" type="ORF">E3N88_01020</name>
</gene>
<evidence type="ECO:0000313" key="3">
    <source>
        <dbReference type="Proteomes" id="UP000326396"/>
    </source>
</evidence>
<dbReference type="EMBL" id="SZYD01000001">
    <property type="protein sequence ID" value="KAD7477884.1"/>
    <property type="molecule type" value="Genomic_DNA"/>
</dbReference>
<dbReference type="AlphaFoldDB" id="A0A5N6PZU1"/>
<dbReference type="Proteomes" id="UP000326396">
    <property type="component" value="Linkage Group LG1"/>
</dbReference>
<evidence type="ECO:0000256" key="1">
    <source>
        <dbReference type="SAM" id="MobiDB-lite"/>
    </source>
</evidence>
<evidence type="ECO:0000313" key="2">
    <source>
        <dbReference type="EMBL" id="KAD7477884.1"/>
    </source>
</evidence>
<reference evidence="2 3" key="1">
    <citation type="submission" date="2019-05" db="EMBL/GenBank/DDBJ databases">
        <title>Mikania micrantha, genome provides insights into the molecular mechanism of rapid growth.</title>
        <authorList>
            <person name="Liu B."/>
        </authorList>
    </citation>
    <scope>NUCLEOTIDE SEQUENCE [LARGE SCALE GENOMIC DNA]</scope>
    <source>
        <strain evidence="2">NLD-2019</strain>
        <tissue evidence="2">Leaf</tissue>
    </source>
</reference>
<sequence>MAQSATRKAAEAGRGLAGASPEAGQLGMVVAGSIGTDCSLDYTFNLMCNTSSEPLKRCTSGTESSSSGCFVQCNKAHDVPNGECSGYVLSFNECGFGFLVEEDGLKFSGVTDLWNDYRDFYHKSRSTMPVVLDWVIKLEGKCAHKPVALATLNPAFAIGNS</sequence>
<keyword evidence="3" id="KW-1185">Reference proteome</keyword>
<feature type="region of interest" description="Disordered" evidence="1">
    <location>
        <begin position="1"/>
        <end position="20"/>
    </location>
</feature>
<dbReference type="OrthoDB" id="4062651at2759"/>
<proteinExistence type="predicted"/>
<accession>A0A5N6PZU1</accession>
<comment type="caution">
    <text evidence="2">The sequence shown here is derived from an EMBL/GenBank/DDBJ whole genome shotgun (WGS) entry which is preliminary data.</text>
</comment>